<protein>
    <submittedName>
        <fullName evidence="2">Zinc D-Ala-D-Ala carboxypeptidase</fullName>
        <ecNumber evidence="2">3.4.17.14</ecNumber>
    </submittedName>
</protein>
<dbReference type="EMBL" id="UGVL01000001">
    <property type="protein sequence ID" value="SUE33394.1"/>
    <property type="molecule type" value="Genomic_DNA"/>
</dbReference>
<dbReference type="EC" id="3.4.17.14" evidence="2"/>
<keyword evidence="3" id="KW-1185">Reference proteome</keyword>
<gene>
    <name evidence="2" type="ORF">NCTC11190_00601</name>
</gene>
<reference evidence="2 3" key="1">
    <citation type="submission" date="2018-06" db="EMBL/GenBank/DDBJ databases">
        <authorList>
            <consortium name="Pathogen Informatics"/>
            <person name="Doyle S."/>
        </authorList>
    </citation>
    <scope>NUCLEOTIDE SEQUENCE [LARGE SCALE GENOMIC DNA]</scope>
    <source>
        <strain evidence="2 3">NCTC11190</strain>
    </source>
</reference>
<name>A0A379MNT7_9BACT</name>
<dbReference type="OrthoDB" id="5242612at2"/>
<proteinExistence type="predicted"/>
<dbReference type="InterPro" id="IPR009045">
    <property type="entry name" value="Zn_M74/Hedgehog-like"/>
</dbReference>
<evidence type="ECO:0000313" key="2">
    <source>
        <dbReference type="EMBL" id="SUE33394.1"/>
    </source>
</evidence>
<accession>A0A379MNT7</accession>
<keyword evidence="2" id="KW-0378">Hydrolase</keyword>
<dbReference type="RefSeq" id="WP_027290613.1">
    <property type="nucleotide sequence ID" value="NZ_UGVL01000001.1"/>
</dbReference>
<dbReference type="InterPro" id="IPR013230">
    <property type="entry name" value="Peptidase_M15A_C"/>
</dbReference>
<dbReference type="GO" id="GO:0009046">
    <property type="term" value="F:zinc D-Ala-D-Ala carboxypeptidase activity"/>
    <property type="evidence" value="ECO:0007669"/>
    <property type="project" value="UniProtKB-EC"/>
</dbReference>
<dbReference type="Proteomes" id="UP000255233">
    <property type="component" value="Unassembled WGS sequence"/>
</dbReference>
<dbReference type="Gene3D" id="3.30.1380.10">
    <property type="match status" value="1"/>
</dbReference>
<sequence>MKYFTIAELCRSSTADNKRIDNTPAPEIREKLQTLIEELLDPIREAWGKPIRVNSGYRCPALNQAVGGVSTSQHQKGEAADLNAGDPTKNRELFDKIVEMQKTGRIAFDQLIDEAHYRWVHISYRKTGNRGQVLHL</sequence>
<dbReference type="Pfam" id="PF08291">
    <property type="entry name" value="Peptidase_M15_3"/>
    <property type="match status" value="1"/>
</dbReference>
<organism evidence="2 3">
    <name type="scientific">Rikenella microfusus</name>
    <dbReference type="NCBI Taxonomy" id="28139"/>
    <lineage>
        <taxon>Bacteria</taxon>
        <taxon>Pseudomonadati</taxon>
        <taxon>Bacteroidota</taxon>
        <taxon>Bacteroidia</taxon>
        <taxon>Bacteroidales</taxon>
        <taxon>Rikenellaceae</taxon>
        <taxon>Rikenella</taxon>
    </lineage>
</organism>
<keyword evidence="2" id="KW-0645">Protease</keyword>
<keyword evidence="2" id="KW-0121">Carboxypeptidase</keyword>
<evidence type="ECO:0000313" key="3">
    <source>
        <dbReference type="Proteomes" id="UP000255233"/>
    </source>
</evidence>
<feature type="domain" description="Peptidase M15A C-terminal" evidence="1">
    <location>
        <begin position="2"/>
        <end position="122"/>
    </location>
</feature>
<dbReference type="SUPFAM" id="SSF55166">
    <property type="entry name" value="Hedgehog/DD-peptidase"/>
    <property type="match status" value="1"/>
</dbReference>
<dbReference type="STRING" id="880526.GCA_000427365_00845"/>
<evidence type="ECO:0000259" key="1">
    <source>
        <dbReference type="Pfam" id="PF08291"/>
    </source>
</evidence>
<dbReference type="AlphaFoldDB" id="A0A379MNT7"/>